<dbReference type="PANTHER" id="PTHR46564">
    <property type="entry name" value="TRANSPOSASE"/>
    <property type="match status" value="1"/>
</dbReference>
<evidence type="ECO:0000313" key="2">
    <source>
        <dbReference type="EMBL" id="CAG8835550.1"/>
    </source>
</evidence>
<sequence length="232" mass="26712">ISNDTVRKYVNKIGFTLKRLVIIPHKHNTSNTILDRKRYVEKIHQKVIDMLEDAIYINETGFNLHLSSSRGRSLRGQPAVQVVETQRGKNITVIAAINKNGVLNYTAYLGSANADTFAEFIQELIFLVPTNKKKFLIMDNAVIHHAYIVKDIVEDSSHEIFYLPPYSPFLNPIESTFSKVKDLVARNKIRDHETILSRIANAFDAVFEEDCLGWIRHTMTYFDRCLNQEEID</sequence>
<dbReference type="InterPro" id="IPR036397">
    <property type="entry name" value="RNaseH_sf"/>
</dbReference>
<comment type="caution">
    <text evidence="2">The sequence shown here is derived from an EMBL/GenBank/DDBJ whole genome shotgun (WGS) entry which is preliminary data.</text>
</comment>
<dbReference type="GO" id="GO:0003676">
    <property type="term" value="F:nucleic acid binding"/>
    <property type="evidence" value="ECO:0007669"/>
    <property type="project" value="InterPro"/>
</dbReference>
<accession>A0A9N9KIW0</accession>
<dbReference type="PANTHER" id="PTHR46564:SF1">
    <property type="entry name" value="TRANSPOSASE"/>
    <property type="match status" value="1"/>
</dbReference>
<dbReference type="Pfam" id="PF13358">
    <property type="entry name" value="DDE_3"/>
    <property type="match status" value="1"/>
</dbReference>
<protein>
    <submittedName>
        <fullName evidence="2">16683_t:CDS:1</fullName>
    </submittedName>
</protein>
<dbReference type="SUPFAM" id="SSF53098">
    <property type="entry name" value="Ribonuclease H-like"/>
    <property type="match status" value="1"/>
</dbReference>
<dbReference type="InterPro" id="IPR038717">
    <property type="entry name" value="Tc1-like_DDE_dom"/>
</dbReference>
<evidence type="ECO:0000313" key="3">
    <source>
        <dbReference type="Proteomes" id="UP000789759"/>
    </source>
</evidence>
<dbReference type="Proteomes" id="UP000789759">
    <property type="component" value="Unassembled WGS sequence"/>
</dbReference>
<gene>
    <name evidence="2" type="ORF">CPELLU_LOCUS21251</name>
</gene>
<dbReference type="Gene3D" id="3.30.420.10">
    <property type="entry name" value="Ribonuclease H-like superfamily/Ribonuclease H"/>
    <property type="match status" value="1"/>
</dbReference>
<evidence type="ECO:0000259" key="1">
    <source>
        <dbReference type="Pfam" id="PF13358"/>
    </source>
</evidence>
<name>A0A9N9KIW0_9GLOM</name>
<organism evidence="2 3">
    <name type="scientific">Cetraspora pellucida</name>
    <dbReference type="NCBI Taxonomy" id="1433469"/>
    <lineage>
        <taxon>Eukaryota</taxon>
        <taxon>Fungi</taxon>
        <taxon>Fungi incertae sedis</taxon>
        <taxon>Mucoromycota</taxon>
        <taxon>Glomeromycotina</taxon>
        <taxon>Glomeromycetes</taxon>
        <taxon>Diversisporales</taxon>
        <taxon>Gigasporaceae</taxon>
        <taxon>Cetraspora</taxon>
    </lineage>
</organism>
<dbReference type="InterPro" id="IPR012337">
    <property type="entry name" value="RNaseH-like_sf"/>
</dbReference>
<dbReference type="AlphaFoldDB" id="A0A9N9KIW0"/>
<feature type="non-terminal residue" evidence="2">
    <location>
        <position position="1"/>
    </location>
</feature>
<dbReference type="NCBIfam" id="NF033545">
    <property type="entry name" value="transpos_IS630"/>
    <property type="match status" value="1"/>
</dbReference>
<dbReference type="EMBL" id="CAJVQA010076312">
    <property type="protein sequence ID" value="CAG8835550.1"/>
    <property type="molecule type" value="Genomic_DNA"/>
</dbReference>
<dbReference type="InterPro" id="IPR047655">
    <property type="entry name" value="Transpos_IS630-like"/>
</dbReference>
<reference evidence="2" key="1">
    <citation type="submission" date="2021-06" db="EMBL/GenBank/DDBJ databases">
        <authorList>
            <person name="Kallberg Y."/>
            <person name="Tangrot J."/>
            <person name="Rosling A."/>
        </authorList>
    </citation>
    <scope>NUCLEOTIDE SEQUENCE</scope>
    <source>
        <strain evidence="2">FL966</strain>
    </source>
</reference>
<feature type="domain" description="Tc1-like transposase DDE" evidence="1">
    <location>
        <begin position="55"/>
        <end position="194"/>
    </location>
</feature>
<dbReference type="OrthoDB" id="2428500at2759"/>
<feature type="non-terminal residue" evidence="2">
    <location>
        <position position="232"/>
    </location>
</feature>
<keyword evidence="3" id="KW-1185">Reference proteome</keyword>
<proteinExistence type="predicted"/>